<dbReference type="PANTHER" id="PTHR32305">
    <property type="match status" value="1"/>
</dbReference>
<accession>A0ABW4PPR6</accession>
<dbReference type="RefSeq" id="WP_380902760.1">
    <property type="nucleotide sequence ID" value="NZ_JBHUFU010000013.1"/>
</dbReference>
<dbReference type="EMBL" id="JBHUFU010000013">
    <property type="protein sequence ID" value="MFD1832140.1"/>
    <property type="molecule type" value="Genomic_DNA"/>
</dbReference>
<dbReference type="Gene3D" id="2.180.10.10">
    <property type="entry name" value="RHS repeat-associated core"/>
    <property type="match status" value="1"/>
</dbReference>
<evidence type="ECO:0000313" key="3">
    <source>
        <dbReference type="Proteomes" id="UP001597365"/>
    </source>
</evidence>
<dbReference type="InterPro" id="IPR050708">
    <property type="entry name" value="T6SS_VgrG/RHS"/>
</dbReference>
<feature type="region of interest" description="Disordered" evidence="1">
    <location>
        <begin position="157"/>
        <end position="180"/>
    </location>
</feature>
<sequence>MSGCSPTTSGTASASAPCRLPAGGTTSGTYDAVGNTATDAAGTGNVHRLIRDGTVLTHSAVGMSRQTAHSGAATGFVRKSSGSLVAMRTGGGSHYYLSDVQGSVIGLVDASGKRGATYACGPYGEERTAAGQPHRYTGTYLDPSGLYTVGARSYDPHPGRFPQPDPSGREANPYAYASGDPVNRTDPMGTASFLGGVSTLLDVKSLGEGAQALSEGDWNEAAGVAAGWAAGAVTEATCGTAAVAAGLPTAGAGGFLVGAGCLAAGEFVGSQVEKAVSG</sequence>
<keyword evidence="3" id="KW-1185">Reference proteome</keyword>
<dbReference type="InterPro" id="IPR022385">
    <property type="entry name" value="Rhs_assc_core"/>
</dbReference>
<dbReference type="PANTHER" id="PTHR32305:SF15">
    <property type="entry name" value="PROTEIN RHSA-RELATED"/>
    <property type="match status" value="1"/>
</dbReference>
<organism evidence="2 3">
    <name type="scientific">Streptomyces desertarenae</name>
    <dbReference type="NCBI Taxonomy" id="2666184"/>
    <lineage>
        <taxon>Bacteria</taxon>
        <taxon>Bacillati</taxon>
        <taxon>Actinomycetota</taxon>
        <taxon>Actinomycetes</taxon>
        <taxon>Kitasatosporales</taxon>
        <taxon>Streptomycetaceae</taxon>
        <taxon>Streptomyces</taxon>
    </lineage>
</organism>
<dbReference type="Proteomes" id="UP001597365">
    <property type="component" value="Unassembled WGS sequence"/>
</dbReference>
<dbReference type="NCBIfam" id="TIGR03696">
    <property type="entry name" value="Rhs_assc_core"/>
    <property type="match status" value="1"/>
</dbReference>
<evidence type="ECO:0000256" key="1">
    <source>
        <dbReference type="SAM" id="MobiDB-lite"/>
    </source>
</evidence>
<gene>
    <name evidence="2" type="ORF">ACFSJS_21195</name>
</gene>
<feature type="region of interest" description="Disordered" evidence="1">
    <location>
        <begin position="1"/>
        <end position="20"/>
    </location>
</feature>
<protein>
    <submittedName>
        <fullName evidence="2">RHS repeat-associated core domain-containing protein</fullName>
    </submittedName>
</protein>
<proteinExistence type="predicted"/>
<comment type="caution">
    <text evidence="2">The sequence shown here is derived from an EMBL/GenBank/DDBJ whole genome shotgun (WGS) entry which is preliminary data.</text>
</comment>
<name>A0ABW4PPR6_9ACTN</name>
<feature type="compositionally biased region" description="Low complexity" evidence="1">
    <location>
        <begin position="1"/>
        <end position="18"/>
    </location>
</feature>
<reference evidence="3" key="1">
    <citation type="journal article" date="2019" name="Int. J. Syst. Evol. Microbiol.">
        <title>The Global Catalogue of Microorganisms (GCM) 10K type strain sequencing project: providing services to taxonomists for standard genome sequencing and annotation.</title>
        <authorList>
            <consortium name="The Broad Institute Genomics Platform"/>
            <consortium name="The Broad Institute Genome Sequencing Center for Infectious Disease"/>
            <person name="Wu L."/>
            <person name="Ma J."/>
        </authorList>
    </citation>
    <scope>NUCLEOTIDE SEQUENCE [LARGE SCALE GENOMIC DNA]</scope>
    <source>
        <strain evidence="3">CGMCC 4.7455</strain>
    </source>
</reference>
<evidence type="ECO:0000313" key="2">
    <source>
        <dbReference type="EMBL" id="MFD1832140.1"/>
    </source>
</evidence>